<evidence type="ECO:0000313" key="1">
    <source>
        <dbReference type="EMBL" id="ERI85477.1"/>
    </source>
</evidence>
<name>U2DUZ8_9BACE</name>
<evidence type="ECO:0000313" key="2">
    <source>
        <dbReference type="Proteomes" id="UP000016496"/>
    </source>
</evidence>
<gene>
    <name evidence="1" type="ORF">HMPREF1981_01649</name>
</gene>
<dbReference type="Proteomes" id="UP000016496">
    <property type="component" value="Unassembled WGS sequence"/>
</dbReference>
<comment type="caution">
    <text evidence="1">The sequence shown here is derived from an EMBL/GenBank/DDBJ whole genome shotgun (WGS) entry which is preliminary data.</text>
</comment>
<sequence length="126" mass="14494">MINPNDKSFRNYTDEAFIYGWCDDCNTGVVLSDVDEVKTDIDRLYADYCAEHKAEPLYAQCEIVWKDESFVEPQPVTIKLSTDADDATDEKIFFYCNSIEGLKSLADFEREDFVLTDCICLTTELK</sequence>
<dbReference type="OrthoDB" id="6636675at2"/>
<reference evidence="1 2" key="1">
    <citation type="submission" date="2013-08" db="EMBL/GenBank/DDBJ databases">
        <authorList>
            <person name="Weinstock G."/>
            <person name="Sodergren E."/>
            <person name="Wylie T."/>
            <person name="Fulton L."/>
            <person name="Fulton R."/>
            <person name="Fronick C."/>
            <person name="O'Laughlin M."/>
            <person name="Godfrey J."/>
            <person name="Miner T."/>
            <person name="Herter B."/>
            <person name="Appelbaum E."/>
            <person name="Cordes M."/>
            <person name="Lek S."/>
            <person name="Wollam A."/>
            <person name="Pepin K.H."/>
            <person name="Palsikar V.B."/>
            <person name="Mitreva M."/>
            <person name="Wilson R.K."/>
        </authorList>
    </citation>
    <scope>NUCLEOTIDE SEQUENCE [LARGE SCALE GENOMIC DNA]</scope>
    <source>
        <strain evidence="1 2">F0041</strain>
    </source>
</reference>
<dbReference type="PATRIC" id="fig|1321819.3.peg.1512"/>
<dbReference type="EMBL" id="AWSV01000089">
    <property type="protein sequence ID" value="ERI85477.1"/>
    <property type="molecule type" value="Genomic_DNA"/>
</dbReference>
<accession>U2DUZ8</accession>
<organism evidence="1 2">
    <name type="scientific">Bacteroides pyogenes F0041</name>
    <dbReference type="NCBI Taxonomy" id="1321819"/>
    <lineage>
        <taxon>Bacteria</taxon>
        <taxon>Pseudomonadati</taxon>
        <taxon>Bacteroidota</taxon>
        <taxon>Bacteroidia</taxon>
        <taxon>Bacteroidales</taxon>
        <taxon>Bacteroidaceae</taxon>
        <taxon>Bacteroides</taxon>
    </lineage>
</organism>
<dbReference type="AlphaFoldDB" id="U2DUZ8"/>
<proteinExistence type="predicted"/>
<protein>
    <submittedName>
        <fullName evidence="1">Uncharacterized protein</fullName>
    </submittedName>
</protein>
<dbReference type="HOGENOM" id="CLU_1833250_0_0_10"/>